<dbReference type="RefSeq" id="XP_060281538.1">
    <property type="nucleotide sequence ID" value="XM_060428538.1"/>
</dbReference>
<dbReference type="Proteomes" id="UP001244011">
    <property type="component" value="Unassembled WGS sequence"/>
</dbReference>
<evidence type="ECO:0000259" key="2">
    <source>
        <dbReference type="Pfam" id="PF17111"/>
    </source>
</evidence>
<gene>
    <name evidence="3" type="ORF">QBC33DRAFT_545145</name>
</gene>
<reference evidence="3" key="1">
    <citation type="submission" date="2023-06" db="EMBL/GenBank/DDBJ databases">
        <title>Genome-scale phylogeny and comparative genomics of the fungal order Sordariales.</title>
        <authorList>
            <consortium name="Lawrence Berkeley National Laboratory"/>
            <person name="Hensen N."/>
            <person name="Bonometti L."/>
            <person name="Westerberg I."/>
            <person name="Brannstrom I.O."/>
            <person name="Guillou S."/>
            <person name="Cros-Aarteil S."/>
            <person name="Calhoun S."/>
            <person name="Haridas S."/>
            <person name="Kuo A."/>
            <person name="Mondo S."/>
            <person name="Pangilinan J."/>
            <person name="Riley R."/>
            <person name="Labutti K."/>
            <person name="Andreopoulos B."/>
            <person name="Lipzen A."/>
            <person name="Chen C."/>
            <person name="Yanf M."/>
            <person name="Daum C."/>
            <person name="Ng V."/>
            <person name="Clum A."/>
            <person name="Steindorff A."/>
            <person name="Ohm R."/>
            <person name="Martin F."/>
            <person name="Silar P."/>
            <person name="Natvig D."/>
            <person name="Lalanne C."/>
            <person name="Gautier V."/>
            <person name="Ament-Velasquez S.L."/>
            <person name="Kruys A."/>
            <person name="Hutchinson M.I."/>
            <person name="Powell A.J."/>
            <person name="Barry K."/>
            <person name="Miller A.N."/>
            <person name="Grigoriev I.V."/>
            <person name="Debuchy R."/>
            <person name="Gladieux P."/>
            <person name="Thoren M.H."/>
            <person name="Johannesson H."/>
        </authorList>
    </citation>
    <scope>NUCLEOTIDE SEQUENCE</scope>
    <source>
        <strain evidence="3">8032-3</strain>
    </source>
</reference>
<evidence type="ECO:0000256" key="1">
    <source>
        <dbReference type="SAM" id="MobiDB-lite"/>
    </source>
</evidence>
<name>A0AAJ0BW14_9PEZI</name>
<feature type="domain" description="Azaphilone pigments biosynthesis cluster protein L N-terminal" evidence="2">
    <location>
        <begin position="28"/>
        <end position="217"/>
    </location>
</feature>
<dbReference type="Pfam" id="PF17111">
    <property type="entry name" value="PigL_N"/>
    <property type="match status" value="1"/>
</dbReference>
<evidence type="ECO:0000313" key="4">
    <source>
        <dbReference type="Proteomes" id="UP001244011"/>
    </source>
</evidence>
<accession>A0AAJ0BW14</accession>
<sequence>MMRLGSPRVVFSSDAKTVITLKPPSYIMDPLSITANVIAIATLAWQSCKSVHGLIDGLADAPRVIADSKSVLSETRNTLNSLKGMLEMHTQAPSVLGHALQKINLDFALHSTQRLCDEFGDTIARFTSRSTDTTLAKRDRLAVNLHESKFNKFNRQLGDCQQTISLALASMILIVSTRNAEDIIRLGNRFAVQETSLAGLQNRLRESQAAMQVTSVGGSTGEAEDGSASQRDSSLQLTVGLQRVCQEALSATRERRTGQKFGDMRTDEQSMAMQGIAGRAQTRVEQVFGTLTTTGGSTAFQGQIDAASFAIMFRKG</sequence>
<dbReference type="EMBL" id="MU839016">
    <property type="protein sequence ID" value="KAK1765325.1"/>
    <property type="molecule type" value="Genomic_DNA"/>
</dbReference>
<feature type="region of interest" description="Disordered" evidence="1">
    <location>
        <begin position="213"/>
        <end position="232"/>
    </location>
</feature>
<comment type="caution">
    <text evidence="3">The sequence shown here is derived from an EMBL/GenBank/DDBJ whole genome shotgun (WGS) entry which is preliminary data.</text>
</comment>
<organism evidence="3 4">
    <name type="scientific">Phialemonium atrogriseum</name>
    <dbReference type="NCBI Taxonomy" id="1093897"/>
    <lineage>
        <taxon>Eukaryota</taxon>
        <taxon>Fungi</taxon>
        <taxon>Dikarya</taxon>
        <taxon>Ascomycota</taxon>
        <taxon>Pezizomycotina</taxon>
        <taxon>Sordariomycetes</taxon>
        <taxon>Sordariomycetidae</taxon>
        <taxon>Cephalothecales</taxon>
        <taxon>Cephalothecaceae</taxon>
        <taxon>Phialemonium</taxon>
    </lineage>
</organism>
<evidence type="ECO:0000313" key="3">
    <source>
        <dbReference type="EMBL" id="KAK1765325.1"/>
    </source>
</evidence>
<keyword evidence="4" id="KW-1185">Reference proteome</keyword>
<protein>
    <recommendedName>
        <fullName evidence="2">Azaphilone pigments biosynthesis cluster protein L N-terminal domain-containing protein</fullName>
    </recommendedName>
</protein>
<dbReference type="InterPro" id="IPR031348">
    <property type="entry name" value="PigL_N"/>
</dbReference>
<dbReference type="AlphaFoldDB" id="A0AAJ0BW14"/>
<proteinExistence type="predicted"/>
<dbReference type="GeneID" id="85311725"/>